<evidence type="ECO:0000313" key="3">
    <source>
        <dbReference type="Proteomes" id="UP000241436"/>
    </source>
</evidence>
<sequence length="333" mass="38057">MHEKIKLGISSCLLGEQVRYDGGHKLDRFITDTLGQYFEWVPVCPEFECGLPIPREPLHLVGSPESPRLITSRTGIDHTEKMLQWAENKLGELEQENLCGFIFKSKSPSSGISGVKVHTLSGIPIKRGIGIFGGAFMKRFPLTPVIDDGRLHNPQLRENFIETVFVFQRWQKIQKSRSISDLVEFHSSHKLLMLAHSPRHYAALGQLVAGAKRVKRETLFSAYIKGFMEGMSLLATPKKNANVLMHISGYFKKLNSSDERQELLEVIENHRKCLIPLIVPITLVKHYVRKYTVPYLQKQYYLNPHPMELKDSNLLFDWPESTPGAGQRQRNVR</sequence>
<name>A0A2T4U1M8_9BACT</name>
<comment type="caution">
    <text evidence="2">The sequence shown here is derived from an EMBL/GenBank/DDBJ whole genome shotgun (WGS) entry which is preliminary data.</text>
</comment>
<evidence type="ECO:0000259" key="1">
    <source>
        <dbReference type="Pfam" id="PF08349"/>
    </source>
</evidence>
<dbReference type="EMBL" id="NVQC01000004">
    <property type="protein sequence ID" value="PTL37239.1"/>
    <property type="molecule type" value="Genomic_DNA"/>
</dbReference>
<dbReference type="OrthoDB" id="9797779at2"/>
<feature type="domain" description="DUF1722" evidence="1">
    <location>
        <begin position="190"/>
        <end position="306"/>
    </location>
</feature>
<keyword evidence="3" id="KW-1185">Reference proteome</keyword>
<dbReference type="InterPro" id="IPR017087">
    <property type="entry name" value="UCP037004"/>
</dbReference>
<protein>
    <recommendedName>
        <fullName evidence="1">DUF1722 domain-containing protein</fullName>
    </recommendedName>
</protein>
<proteinExistence type="predicted"/>
<dbReference type="PANTHER" id="PTHR30087">
    <property type="entry name" value="INNER MEMBRANE PROTEIN"/>
    <property type="match status" value="1"/>
</dbReference>
<dbReference type="Proteomes" id="UP000241436">
    <property type="component" value="Unassembled WGS sequence"/>
</dbReference>
<dbReference type="Pfam" id="PF04463">
    <property type="entry name" value="2-thiour_desulf"/>
    <property type="match status" value="1"/>
</dbReference>
<dbReference type="InterPro" id="IPR013560">
    <property type="entry name" value="DUF1722"/>
</dbReference>
<organism evidence="2 3">
    <name type="scientific">Candidatus Methylomirabilis limnetica</name>
    <dbReference type="NCBI Taxonomy" id="2033718"/>
    <lineage>
        <taxon>Bacteria</taxon>
        <taxon>Candidatus Methylomirabilota</taxon>
        <taxon>Candidatus Methylomirabilia</taxon>
        <taxon>Candidatus Methylomirabilales</taxon>
        <taxon>Candidatus Methylomirabilaceae</taxon>
        <taxon>Candidatus Methylomirabilis</taxon>
    </lineage>
</organism>
<dbReference type="AlphaFoldDB" id="A0A2T4U1M8"/>
<dbReference type="RefSeq" id="WP_107560891.1">
    <property type="nucleotide sequence ID" value="NZ_NVQC01000004.1"/>
</dbReference>
<dbReference type="Pfam" id="PF08349">
    <property type="entry name" value="DUF1722"/>
    <property type="match status" value="1"/>
</dbReference>
<dbReference type="InterPro" id="IPR007553">
    <property type="entry name" value="2-thiour_desulf"/>
</dbReference>
<gene>
    <name evidence="2" type="ORF">CLG94_00180</name>
</gene>
<evidence type="ECO:0000313" key="2">
    <source>
        <dbReference type="EMBL" id="PTL37239.1"/>
    </source>
</evidence>
<reference evidence="2 3" key="1">
    <citation type="submission" date="2017-09" db="EMBL/GenBank/DDBJ databases">
        <title>Bloom of a denitrifying methanotroph, Candidatus Methylomirabilis limnetica, in a deep stratified lake.</title>
        <authorList>
            <person name="Graf J.S."/>
            <person name="Marchant H.K."/>
            <person name="Tienken D."/>
            <person name="Hach P.F."/>
            <person name="Brand A."/>
            <person name="Schubert C.J."/>
            <person name="Kuypers M.M."/>
            <person name="Milucka J."/>
        </authorList>
    </citation>
    <scope>NUCLEOTIDE SEQUENCE [LARGE SCALE GENOMIC DNA]</scope>
    <source>
        <strain evidence="2 3">Zug</strain>
    </source>
</reference>
<reference evidence="3" key="2">
    <citation type="journal article" date="2018" name="Environ. Microbiol.">
        <title>Bloom of a denitrifying methanotroph, 'Candidatus Methylomirabilis limnetica', in a deep stratified lake.</title>
        <authorList>
            <person name="Graf J.S."/>
            <person name="Mayr M.J."/>
            <person name="Marchant H.K."/>
            <person name="Tienken D."/>
            <person name="Hach P.F."/>
            <person name="Brand A."/>
            <person name="Schubert C.J."/>
            <person name="Kuypers M.M."/>
            <person name="Milucka J."/>
        </authorList>
    </citation>
    <scope>NUCLEOTIDE SEQUENCE [LARGE SCALE GENOMIC DNA]</scope>
    <source>
        <strain evidence="3">Zug</strain>
    </source>
</reference>
<dbReference type="PIRSF" id="PIRSF037004">
    <property type="entry name" value="UCP037004"/>
    <property type="match status" value="1"/>
</dbReference>
<accession>A0A2T4U1M8</accession>
<dbReference type="PANTHER" id="PTHR30087:SF0">
    <property type="entry name" value="INNER MEMBRANE PROTEIN"/>
    <property type="match status" value="1"/>
</dbReference>